<evidence type="ECO:0000313" key="2">
    <source>
        <dbReference type="Proteomes" id="UP001060085"/>
    </source>
</evidence>
<sequence>MANGAGNGNDGVETLVSSIRPGMKREFSLLLKEQGGGLLIEMGQRRTRNGASRNSEGSNGNPNNKRLKVPKAKKMKKEVPNQVVDGEEREVEEAAGVEMLKDNAARNSREKVGLISEEEEPKSDVVDGNSDDEMKGNLIQEGIAEGQDMGKVKLEELGKASEMETDCGKLVDEYCTQEPRDGVLEGTNQDRNVQTVSGFQVGNLMEISGLGDKAGVTVAALDVEGNSEKPLRRFTRSLLKPRGEASEISDVEFAKGEEAAETHAASPAPSSSKMEMKMSKKVELTKSPTRLKDLLDTGLLEGLSVQYIRGTRARAPGDAGLQGVIQGSGILCFCKMCNGTKVVTPNQFELHAASANKRPPEYIYLKNGRTLRDVLNACKGASADTLELTIRQAAGCMDAEASKHLVDTKGSAASVESVQCLNCQGSMPNDFHEEYPLCDTCMDIAGNELSAKHLEDTPRSSPKSTSTISSSDSGSKAPGKLTKKDLKLHKKIFSSKYLPDGTELGYFTDGQRALGGHKSGHGIYCECCHKVVSPSTFEAHAGFSSRRKPYEHIYTSEGMSLHELSIKIKKEEDVSTDENDDICSICRNRGKLLCCDNCPRAFHQECVDLQFIPRGKWYCRSCELKIRKEENAKPNANAIAAGRVAGIDPFEEIKKRCIRILDTIEQDDGGCVLCRGHEFSESEFGPLTVMICDQCEKEYHVGCLKQHEMDDLKELPDGKWFCRSECRNIHSALQNLVADGERRIPDLVLDLIRKKHEETGSQDDFDSNITWRLLHGQTASEQDRKWLSDAVSVFHDRFDPIAVNAKQDDLIPFMIKGHNNGDQDFGGIYCAILVVNSVVVSAGMFRVFGQEVAEMPLVATSNSCQGKGYFQSLFCCIEDLLASLNVRNVVLPAAPEAKSIWMNKFGFEKITEEQLKEYQKDYQFMVFQGITVLQKPVHKPKP</sequence>
<reference evidence="2" key="1">
    <citation type="journal article" date="2023" name="Nat. Plants">
        <title>Single-cell RNA sequencing provides a high-resolution roadmap for understanding the multicellular compartmentation of specialized metabolism.</title>
        <authorList>
            <person name="Sun S."/>
            <person name="Shen X."/>
            <person name="Li Y."/>
            <person name="Li Y."/>
            <person name="Wang S."/>
            <person name="Li R."/>
            <person name="Zhang H."/>
            <person name="Shen G."/>
            <person name="Guo B."/>
            <person name="Wei J."/>
            <person name="Xu J."/>
            <person name="St-Pierre B."/>
            <person name="Chen S."/>
            <person name="Sun C."/>
        </authorList>
    </citation>
    <scope>NUCLEOTIDE SEQUENCE [LARGE SCALE GENOMIC DNA]</scope>
</reference>
<gene>
    <name evidence="1" type="ORF">M9H77_16296</name>
</gene>
<comment type="caution">
    <text evidence="1">The sequence shown here is derived from an EMBL/GenBank/DDBJ whole genome shotgun (WGS) entry which is preliminary data.</text>
</comment>
<dbReference type="Proteomes" id="UP001060085">
    <property type="component" value="Linkage Group LG04"/>
</dbReference>
<accession>A0ACC0B1F8</accession>
<name>A0ACC0B1F8_CATRO</name>
<dbReference type="EMBL" id="CM044704">
    <property type="protein sequence ID" value="KAI5666443.1"/>
    <property type="molecule type" value="Genomic_DNA"/>
</dbReference>
<protein>
    <submittedName>
        <fullName evidence="1">Uncharacterized protein</fullName>
    </submittedName>
</protein>
<proteinExistence type="predicted"/>
<evidence type="ECO:0000313" key="1">
    <source>
        <dbReference type="EMBL" id="KAI5666443.1"/>
    </source>
</evidence>
<keyword evidence="2" id="KW-1185">Reference proteome</keyword>
<organism evidence="1 2">
    <name type="scientific">Catharanthus roseus</name>
    <name type="common">Madagascar periwinkle</name>
    <name type="synonym">Vinca rosea</name>
    <dbReference type="NCBI Taxonomy" id="4058"/>
    <lineage>
        <taxon>Eukaryota</taxon>
        <taxon>Viridiplantae</taxon>
        <taxon>Streptophyta</taxon>
        <taxon>Embryophyta</taxon>
        <taxon>Tracheophyta</taxon>
        <taxon>Spermatophyta</taxon>
        <taxon>Magnoliopsida</taxon>
        <taxon>eudicotyledons</taxon>
        <taxon>Gunneridae</taxon>
        <taxon>Pentapetalae</taxon>
        <taxon>asterids</taxon>
        <taxon>lamiids</taxon>
        <taxon>Gentianales</taxon>
        <taxon>Apocynaceae</taxon>
        <taxon>Rauvolfioideae</taxon>
        <taxon>Vinceae</taxon>
        <taxon>Catharanthinae</taxon>
        <taxon>Catharanthus</taxon>
    </lineage>
</organism>